<evidence type="ECO:0000313" key="7">
    <source>
        <dbReference type="EMBL" id="MBC5717980.1"/>
    </source>
</evidence>
<dbReference type="InterPro" id="IPR020013">
    <property type="entry name" value="Flagellar_FlgE/F/G"/>
</dbReference>
<dbReference type="GO" id="GO:0030694">
    <property type="term" value="C:bacterial-type flagellum basal body, rod"/>
    <property type="evidence" value="ECO:0007669"/>
    <property type="project" value="UniProtKB-UniRule"/>
</dbReference>
<reference evidence="7" key="1">
    <citation type="submission" date="2020-08" db="EMBL/GenBank/DDBJ databases">
        <title>Genome public.</title>
        <authorList>
            <person name="Liu C."/>
            <person name="Sun Q."/>
        </authorList>
    </citation>
    <scope>NUCLEOTIDE SEQUENCE</scope>
    <source>
        <strain evidence="7">BX5</strain>
    </source>
</reference>
<proteinExistence type="inferred from homology"/>
<keyword evidence="7" id="KW-0969">Cilium</keyword>
<dbReference type="Pfam" id="PF06429">
    <property type="entry name" value="Flg_bbr_C"/>
    <property type="match status" value="1"/>
</dbReference>
<organism evidence="7 8">
    <name type="scientific">Flintibacter faecis</name>
    <dbReference type="NCBI Taxonomy" id="2763047"/>
    <lineage>
        <taxon>Bacteria</taxon>
        <taxon>Bacillati</taxon>
        <taxon>Bacillota</taxon>
        <taxon>Clostridia</taxon>
        <taxon>Eubacteriales</taxon>
        <taxon>Flintibacter</taxon>
    </lineage>
</organism>
<keyword evidence="8" id="KW-1185">Reference proteome</keyword>
<dbReference type="InterPro" id="IPR001444">
    <property type="entry name" value="Flag_bb_rod_N"/>
</dbReference>
<sequence length="248" mass="26977">MNQSFFIGAVGAHQQMKNLNVQGNNIANVNTYGFKAERGRFASLMHADIRAIGDRQLPVGTGAAMWTTDTDFASAATAQTGRVQDYAISGEGFFALADLKTGEISLTRNGAFQVSELQRPTEKVDENGQPIMETVMYLSDGQGRFVLSTTGGMIEVTDRNVQQPVGVFDHISYNGMEHVEGTRFLAVEKNGDLRLGTGTAMSGMLEMSNVDLAEEMTKVIESQRAYGMALKMVQTSDEIETTINNLRG</sequence>
<dbReference type="PANTHER" id="PTHR30435">
    <property type="entry name" value="FLAGELLAR PROTEIN"/>
    <property type="match status" value="1"/>
</dbReference>
<evidence type="ECO:0000256" key="1">
    <source>
        <dbReference type="ARBA" id="ARBA00009677"/>
    </source>
</evidence>
<dbReference type="GO" id="GO:0071978">
    <property type="term" value="P:bacterial-type flagellum-dependent swarming motility"/>
    <property type="evidence" value="ECO:0007669"/>
    <property type="project" value="TreeGrafter"/>
</dbReference>
<keyword evidence="7" id="KW-0282">Flagellum</keyword>
<comment type="similarity">
    <text evidence="1 4">Belongs to the flagella basal body rod proteins family.</text>
</comment>
<dbReference type="SUPFAM" id="SSF117143">
    <property type="entry name" value="Flagellar hook protein flgE"/>
    <property type="match status" value="1"/>
</dbReference>
<name>A0A8J6J5A2_9FIRM</name>
<accession>A0A8J6J5A2</accession>
<evidence type="ECO:0000256" key="3">
    <source>
        <dbReference type="ARBA" id="ARBA00040228"/>
    </source>
</evidence>
<comment type="subcellular location">
    <subcellularLocation>
        <location evidence="4">Bacterial flagellum basal body</location>
    </subcellularLocation>
</comment>
<dbReference type="Proteomes" id="UP000602260">
    <property type="component" value="Unassembled WGS sequence"/>
</dbReference>
<dbReference type="AlphaFoldDB" id="A0A8J6J5A2"/>
<gene>
    <name evidence="7" type="ORF">H8S55_11745</name>
</gene>
<dbReference type="PANTHER" id="PTHR30435:SF18">
    <property type="entry name" value="FLAGELLAR BASAL-BODY ROD PROTEIN FLGF"/>
    <property type="match status" value="1"/>
</dbReference>
<comment type="subunit">
    <text evidence="2 4">The basal body constitutes a major portion of the flagellar organelle and consists of five rings (E,L,P,S, and M) mounted on a central rod. The rod consists of about 26 subunits of FlgG in the distal portion, and FlgB, FlgC and FlgF are thought to build up the proximal portion of the rod with about 6 subunits each.</text>
</comment>
<evidence type="ECO:0000313" key="8">
    <source>
        <dbReference type="Proteomes" id="UP000602260"/>
    </source>
</evidence>
<dbReference type="InterPro" id="IPR010930">
    <property type="entry name" value="Flg_bb/hook_C_dom"/>
</dbReference>
<keyword evidence="7" id="KW-0966">Cell projection</keyword>
<evidence type="ECO:0000256" key="2">
    <source>
        <dbReference type="ARBA" id="ARBA00038560"/>
    </source>
</evidence>
<dbReference type="EMBL" id="JACOPN010000008">
    <property type="protein sequence ID" value="MBC5717980.1"/>
    <property type="molecule type" value="Genomic_DNA"/>
</dbReference>
<dbReference type="RefSeq" id="WP_186879109.1">
    <property type="nucleotide sequence ID" value="NZ_JACOPN010000008.1"/>
</dbReference>
<evidence type="ECO:0000259" key="5">
    <source>
        <dbReference type="Pfam" id="PF00460"/>
    </source>
</evidence>
<keyword evidence="4" id="KW-0975">Bacterial flagellum</keyword>
<evidence type="ECO:0000256" key="4">
    <source>
        <dbReference type="RuleBase" id="RU362116"/>
    </source>
</evidence>
<dbReference type="NCBIfam" id="TIGR03506">
    <property type="entry name" value="FlgEFG_subfam"/>
    <property type="match status" value="1"/>
</dbReference>
<comment type="caution">
    <text evidence="7">The sequence shown here is derived from an EMBL/GenBank/DDBJ whole genome shotgun (WGS) entry which is preliminary data.</text>
</comment>
<dbReference type="InterPro" id="IPR037925">
    <property type="entry name" value="FlgE/F/G-like"/>
</dbReference>
<evidence type="ECO:0000259" key="6">
    <source>
        <dbReference type="Pfam" id="PF06429"/>
    </source>
</evidence>
<protein>
    <recommendedName>
        <fullName evidence="3 4">Flagellar basal-body rod protein FlgF</fullName>
    </recommendedName>
</protein>
<feature type="domain" description="Flagellar basal body rod protein N-terminal" evidence="5">
    <location>
        <begin position="11"/>
        <end position="35"/>
    </location>
</feature>
<feature type="domain" description="Flagellar basal-body/hook protein C-terminal" evidence="6">
    <location>
        <begin position="201"/>
        <end position="246"/>
    </location>
</feature>
<dbReference type="Pfam" id="PF00460">
    <property type="entry name" value="Flg_bb_rod"/>
    <property type="match status" value="1"/>
</dbReference>